<dbReference type="AlphaFoldDB" id="A0A5C6RG12"/>
<name>A0A5C6RG12_9BACT</name>
<evidence type="ECO:0000313" key="2">
    <source>
        <dbReference type="EMBL" id="TXB60621.1"/>
    </source>
</evidence>
<feature type="domain" description="EcoEI R protein C-terminal" evidence="1">
    <location>
        <begin position="68"/>
        <end position="132"/>
    </location>
</feature>
<sequence>MPMSPLPVPSESCTFLIQWLNRFLGGFKGSQNLSFLGTRNFINPFKFNPNNRWRKENRLLPIVWHKVREALKFTEDQMQWLRMIKDHIAGSFHLEMDDLDYTPFDAVGGRGRMYQLFGAEMNGVIEELNEVLVA</sequence>
<dbReference type="GO" id="GO:0006304">
    <property type="term" value="P:DNA modification"/>
    <property type="evidence" value="ECO:0007669"/>
    <property type="project" value="InterPro"/>
</dbReference>
<dbReference type="OrthoDB" id="9759819at2"/>
<dbReference type="GO" id="GO:0003824">
    <property type="term" value="F:catalytic activity"/>
    <property type="evidence" value="ECO:0007669"/>
    <property type="project" value="InterPro"/>
</dbReference>
<dbReference type="GO" id="GO:0003677">
    <property type="term" value="F:DNA binding"/>
    <property type="evidence" value="ECO:0007669"/>
    <property type="project" value="InterPro"/>
</dbReference>
<dbReference type="Pfam" id="PF08463">
    <property type="entry name" value="EcoEI_R_C"/>
    <property type="match status" value="1"/>
</dbReference>
<comment type="caution">
    <text evidence="2">The sequence shown here is derived from an EMBL/GenBank/DDBJ whole genome shotgun (WGS) entry which is preliminary data.</text>
</comment>
<keyword evidence="3" id="KW-1185">Reference proteome</keyword>
<proteinExistence type="predicted"/>
<gene>
    <name evidence="2" type="ORF">FRY97_20195</name>
</gene>
<dbReference type="Proteomes" id="UP000321580">
    <property type="component" value="Unassembled WGS sequence"/>
</dbReference>
<dbReference type="EMBL" id="VOOR01000072">
    <property type="protein sequence ID" value="TXB60621.1"/>
    <property type="molecule type" value="Genomic_DNA"/>
</dbReference>
<dbReference type="InterPro" id="IPR013670">
    <property type="entry name" value="EcoEI_R_C_dom"/>
</dbReference>
<reference evidence="2 3" key="1">
    <citation type="submission" date="2019-08" db="EMBL/GenBank/DDBJ databases">
        <title>Genome of Phaeodactylibacter luteus.</title>
        <authorList>
            <person name="Bowman J.P."/>
        </authorList>
    </citation>
    <scope>NUCLEOTIDE SEQUENCE [LARGE SCALE GENOMIC DNA]</scope>
    <source>
        <strain evidence="2 3">KCTC 42180</strain>
    </source>
</reference>
<accession>A0A5C6RG12</accession>
<organism evidence="2 3">
    <name type="scientific">Phaeodactylibacter luteus</name>
    <dbReference type="NCBI Taxonomy" id="1564516"/>
    <lineage>
        <taxon>Bacteria</taxon>
        <taxon>Pseudomonadati</taxon>
        <taxon>Bacteroidota</taxon>
        <taxon>Saprospiria</taxon>
        <taxon>Saprospirales</taxon>
        <taxon>Haliscomenobacteraceae</taxon>
        <taxon>Phaeodactylibacter</taxon>
    </lineage>
</organism>
<protein>
    <recommendedName>
        <fullName evidence="1">EcoEI R protein C-terminal domain-containing protein</fullName>
    </recommendedName>
</protein>
<evidence type="ECO:0000313" key="3">
    <source>
        <dbReference type="Proteomes" id="UP000321580"/>
    </source>
</evidence>
<evidence type="ECO:0000259" key="1">
    <source>
        <dbReference type="Pfam" id="PF08463"/>
    </source>
</evidence>